<evidence type="ECO:0000256" key="7">
    <source>
        <dbReference type="ARBA" id="ARBA00023136"/>
    </source>
</evidence>
<keyword evidence="5 11" id="KW-0812">Transmembrane</keyword>
<gene>
    <name evidence="13" type="primary">tolQ</name>
    <name evidence="13" type="ORF">DPQ33_04860</name>
</gene>
<evidence type="ECO:0000256" key="8">
    <source>
        <dbReference type="ARBA" id="ARBA00023306"/>
    </source>
</evidence>
<evidence type="ECO:0000256" key="3">
    <source>
        <dbReference type="ARBA" id="ARBA00022519"/>
    </source>
</evidence>
<evidence type="ECO:0000256" key="10">
    <source>
        <dbReference type="SAM" id="MobiDB-lite"/>
    </source>
</evidence>
<keyword evidence="8" id="KW-0131">Cell cycle</keyword>
<accession>A0A7M3MHX8</accession>
<feature type="transmembrane region" description="Helical" evidence="11">
    <location>
        <begin position="12"/>
        <end position="34"/>
    </location>
</feature>
<feature type="domain" description="MotA/TolQ/ExbB proton channel" evidence="12">
    <location>
        <begin position="90"/>
        <end position="199"/>
    </location>
</feature>
<dbReference type="Pfam" id="PF01618">
    <property type="entry name" value="MotA_ExbB"/>
    <property type="match status" value="1"/>
</dbReference>
<dbReference type="GO" id="GO:0017038">
    <property type="term" value="P:protein import"/>
    <property type="evidence" value="ECO:0007669"/>
    <property type="project" value="TreeGrafter"/>
</dbReference>
<keyword evidence="2" id="KW-1003">Cell membrane</keyword>
<dbReference type="GO" id="GO:0005886">
    <property type="term" value="C:plasma membrane"/>
    <property type="evidence" value="ECO:0007669"/>
    <property type="project" value="UniProtKB-SubCell"/>
</dbReference>
<comment type="similarity">
    <text evidence="9">Belongs to the exbB/tolQ family.</text>
</comment>
<name>A0A7M3MHX8_9BACT</name>
<protein>
    <submittedName>
        <fullName evidence="13">Protein TolQ</fullName>
    </submittedName>
</protein>
<dbReference type="EMBL" id="QMIE01000003">
    <property type="protein sequence ID" value="TVM18803.1"/>
    <property type="molecule type" value="Genomic_DNA"/>
</dbReference>
<dbReference type="InterPro" id="IPR050790">
    <property type="entry name" value="ExbB/TolQ_transport"/>
</dbReference>
<keyword evidence="9" id="KW-0813">Transport</keyword>
<keyword evidence="4" id="KW-0132">Cell division</keyword>
<evidence type="ECO:0000313" key="14">
    <source>
        <dbReference type="Proteomes" id="UP000448292"/>
    </source>
</evidence>
<keyword evidence="6 11" id="KW-1133">Transmembrane helix</keyword>
<evidence type="ECO:0000256" key="4">
    <source>
        <dbReference type="ARBA" id="ARBA00022618"/>
    </source>
</evidence>
<comment type="caution">
    <text evidence="13">The sequence shown here is derived from an EMBL/GenBank/DDBJ whole genome shotgun (WGS) entry which is preliminary data.</text>
</comment>
<evidence type="ECO:0000259" key="12">
    <source>
        <dbReference type="Pfam" id="PF01618"/>
    </source>
</evidence>
<dbReference type="InterPro" id="IPR002898">
    <property type="entry name" value="MotA_ExbB_proton_chnl"/>
</dbReference>
<dbReference type="PANTHER" id="PTHR30625">
    <property type="entry name" value="PROTEIN TOLQ"/>
    <property type="match status" value="1"/>
</dbReference>
<feature type="region of interest" description="Disordered" evidence="10">
    <location>
        <begin position="222"/>
        <end position="244"/>
    </location>
</feature>
<keyword evidence="7 11" id="KW-0472">Membrane</keyword>
<dbReference type="AlphaFoldDB" id="A0A7M3MHX8"/>
<keyword evidence="3" id="KW-0997">Cell inner membrane</keyword>
<evidence type="ECO:0000256" key="2">
    <source>
        <dbReference type="ARBA" id="ARBA00022475"/>
    </source>
</evidence>
<keyword evidence="14" id="KW-1185">Reference proteome</keyword>
<evidence type="ECO:0000256" key="6">
    <source>
        <dbReference type="ARBA" id="ARBA00022989"/>
    </source>
</evidence>
<dbReference type="Proteomes" id="UP000448292">
    <property type="component" value="Unassembled WGS sequence"/>
</dbReference>
<evidence type="ECO:0000256" key="9">
    <source>
        <dbReference type="RuleBase" id="RU004057"/>
    </source>
</evidence>
<feature type="transmembrane region" description="Helical" evidence="11">
    <location>
        <begin position="126"/>
        <end position="147"/>
    </location>
</feature>
<comment type="subcellular location">
    <subcellularLocation>
        <location evidence="1">Cell membrane</location>
        <topology evidence="1">Multi-pass membrane protein</topology>
    </subcellularLocation>
    <subcellularLocation>
        <location evidence="9">Membrane</location>
        <topology evidence="9">Multi-pass membrane protein</topology>
    </subcellularLocation>
</comment>
<dbReference type="GO" id="GO:0043213">
    <property type="term" value="P:bacteriocin transport"/>
    <property type="evidence" value="ECO:0007669"/>
    <property type="project" value="InterPro"/>
</dbReference>
<proteinExistence type="inferred from homology"/>
<organism evidence="13 14">
    <name type="scientific">Oceanidesulfovibrio indonesiensis</name>
    <dbReference type="NCBI Taxonomy" id="54767"/>
    <lineage>
        <taxon>Bacteria</taxon>
        <taxon>Pseudomonadati</taxon>
        <taxon>Thermodesulfobacteriota</taxon>
        <taxon>Desulfovibrionia</taxon>
        <taxon>Desulfovibrionales</taxon>
        <taxon>Desulfovibrionaceae</taxon>
        <taxon>Oceanidesulfovibrio</taxon>
    </lineage>
</organism>
<dbReference type="OrthoDB" id="9805133at2"/>
<dbReference type="RefSeq" id="WP_144302071.1">
    <property type="nucleotide sequence ID" value="NZ_QMIE01000003.1"/>
</dbReference>
<feature type="compositionally biased region" description="Low complexity" evidence="10">
    <location>
        <begin position="228"/>
        <end position="244"/>
    </location>
</feature>
<feature type="transmembrane region" description="Helical" evidence="11">
    <location>
        <begin position="159"/>
        <end position="183"/>
    </location>
</feature>
<dbReference type="GO" id="GO:0051301">
    <property type="term" value="P:cell division"/>
    <property type="evidence" value="ECO:0007669"/>
    <property type="project" value="UniProtKB-KW"/>
</dbReference>
<evidence type="ECO:0000256" key="11">
    <source>
        <dbReference type="SAM" id="Phobius"/>
    </source>
</evidence>
<dbReference type="InterPro" id="IPR014163">
    <property type="entry name" value="Tol-Pal_TolQ"/>
</dbReference>
<evidence type="ECO:0000256" key="1">
    <source>
        <dbReference type="ARBA" id="ARBA00004651"/>
    </source>
</evidence>
<reference evidence="13 14" key="1">
    <citation type="submission" date="2018-06" db="EMBL/GenBank/DDBJ databases">
        <title>Complete genome of Desulfovibrio indonesiensis P37SLT.</title>
        <authorList>
            <person name="Crispim J.S."/>
            <person name="Vidigal P.M.P."/>
            <person name="Silva L.C.F."/>
            <person name="Laguardia C.N."/>
            <person name="Araujo L.C."/>
            <person name="Dias R.S."/>
            <person name="Sousa M.P."/>
            <person name="Paula S.O."/>
            <person name="Silva C."/>
        </authorList>
    </citation>
    <scope>NUCLEOTIDE SEQUENCE [LARGE SCALE GENOMIC DNA]</scope>
    <source>
        <strain evidence="13 14">P37SLT</strain>
    </source>
</reference>
<keyword evidence="9" id="KW-0653">Protein transport</keyword>
<dbReference type="PANTHER" id="PTHR30625:SF3">
    <property type="entry name" value="TOL-PAL SYSTEM PROTEIN TOLQ"/>
    <property type="match status" value="1"/>
</dbReference>
<sequence length="244" mass="26329">MEMGFWQLMSQATIVVKAVLILLALMSLTSWAIIFTKVFTLIGARRKVHRDTDEFLDAADLHSAIARMGRDQNSPAYRVAVEGVTELNKFGDMNGESYGTLRDNLERALSRGVQGESAAMTSSLPFLATCSNAAPFIGLFGTVWGIMHSFHQIGMMKTAALAAVAPGISEALIATAIGLAVAIPATVAYNYFMGIIRGVDSELSSFAGVFMNRVQLELPQLLGEEDSAPSSPRPQRSAARIQDR</sequence>
<evidence type="ECO:0000256" key="5">
    <source>
        <dbReference type="ARBA" id="ARBA00022692"/>
    </source>
</evidence>
<evidence type="ECO:0000313" key="13">
    <source>
        <dbReference type="EMBL" id="TVM18803.1"/>
    </source>
</evidence>
<dbReference type="NCBIfam" id="TIGR02796">
    <property type="entry name" value="tolQ"/>
    <property type="match status" value="1"/>
</dbReference>